<evidence type="ECO:0000256" key="3">
    <source>
        <dbReference type="ARBA" id="ARBA00022801"/>
    </source>
</evidence>
<dbReference type="Gene3D" id="3.30.310.130">
    <property type="entry name" value="Ubiquitin-related"/>
    <property type="match status" value="1"/>
</dbReference>
<dbReference type="InterPro" id="IPR038765">
    <property type="entry name" value="Papain-like_cys_pep_sf"/>
</dbReference>
<dbReference type="Proteomes" id="UP000436088">
    <property type="component" value="Unassembled WGS sequence"/>
</dbReference>
<organism evidence="6 7">
    <name type="scientific">Hibiscus syriacus</name>
    <name type="common">Rose of Sharon</name>
    <dbReference type="NCBI Taxonomy" id="106335"/>
    <lineage>
        <taxon>Eukaryota</taxon>
        <taxon>Viridiplantae</taxon>
        <taxon>Streptophyta</taxon>
        <taxon>Embryophyta</taxon>
        <taxon>Tracheophyta</taxon>
        <taxon>Spermatophyta</taxon>
        <taxon>Magnoliopsida</taxon>
        <taxon>eudicotyledons</taxon>
        <taxon>Gunneridae</taxon>
        <taxon>Pentapetalae</taxon>
        <taxon>rosids</taxon>
        <taxon>malvids</taxon>
        <taxon>Malvales</taxon>
        <taxon>Malvaceae</taxon>
        <taxon>Malvoideae</taxon>
        <taxon>Hibiscus</taxon>
    </lineage>
</organism>
<evidence type="ECO:0000313" key="7">
    <source>
        <dbReference type="Proteomes" id="UP000436088"/>
    </source>
</evidence>
<dbReference type="EMBL" id="VEPZ02001699">
    <property type="protein sequence ID" value="KAE8662618.1"/>
    <property type="molecule type" value="Genomic_DNA"/>
</dbReference>
<evidence type="ECO:0000256" key="4">
    <source>
        <dbReference type="ARBA" id="ARBA00022807"/>
    </source>
</evidence>
<gene>
    <name evidence="6" type="ORF">F3Y22_tig00113279pilonHSYRG00120</name>
</gene>
<proteinExistence type="inferred from homology"/>
<dbReference type="Pfam" id="PF02902">
    <property type="entry name" value="Peptidase_C48"/>
    <property type="match status" value="1"/>
</dbReference>
<dbReference type="PANTHER" id="PTHR46915:SF6">
    <property type="entry name" value="CYSTEINE PROTEINASES SUPERFAMILY PROTEIN"/>
    <property type="match status" value="1"/>
</dbReference>
<dbReference type="InterPro" id="IPR003653">
    <property type="entry name" value="Peptidase_C48_C"/>
</dbReference>
<dbReference type="GO" id="GO:0016926">
    <property type="term" value="P:protein desumoylation"/>
    <property type="evidence" value="ECO:0007669"/>
    <property type="project" value="UniProtKB-ARBA"/>
</dbReference>
<comment type="caution">
    <text evidence="6">The sequence shown here is derived from an EMBL/GenBank/DDBJ whole genome shotgun (WGS) entry which is preliminary data.</text>
</comment>
<dbReference type="PANTHER" id="PTHR46915">
    <property type="entry name" value="UBIQUITIN-LIKE PROTEASE 4-RELATED"/>
    <property type="match status" value="1"/>
</dbReference>
<sequence length="182" mass="21703">MLDSCCMVFERNWKEDKSNRRAKSRNSISKLKNKLDSGSFECYLGTIWSRFPEDKWALFMYLDCQWFAWYRKVSYRENVLSWIKNKHIFSKKYVLVPIVCWGHWSLLILCHFGESLQSKTITPCMMLLDSLQMSDPMRLEPDIRKFVFNIYKAKGRPENKQTIYQIPLLVPKVITVQNVDIV</sequence>
<name>A0A6A2WQ59_HIBSY</name>
<dbReference type="SUPFAM" id="SSF54001">
    <property type="entry name" value="Cysteine proteinases"/>
    <property type="match status" value="1"/>
</dbReference>
<keyword evidence="4" id="KW-0788">Thiol protease</keyword>
<protein>
    <submittedName>
        <fullName evidence="6">Cysteine proteinases superfamily protein, putative isoform 7</fullName>
    </submittedName>
</protein>
<comment type="similarity">
    <text evidence="1">Belongs to the peptidase C48 family.</text>
</comment>
<accession>A0A6A2WQ59</accession>
<evidence type="ECO:0000313" key="6">
    <source>
        <dbReference type="EMBL" id="KAE8662618.1"/>
    </source>
</evidence>
<reference evidence="6" key="1">
    <citation type="submission" date="2019-09" db="EMBL/GenBank/DDBJ databases">
        <title>Draft genome information of white flower Hibiscus syriacus.</title>
        <authorList>
            <person name="Kim Y.-M."/>
        </authorList>
    </citation>
    <scope>NUCLEOTIDE SEQUENCE [LARGE SCALE GENOMIC DNA]</scope>
    <source>
        <strain evidence="6">YM2019G1</strain>
    </source>
</reference>
<keyword evidence="3" id="KW-0378">Hydrolase</keyword>
<evidence type="ECO:0000256" key="1">
    <source>
        <dbReference type="ARBA" id="ARBA00005234"/>
    </source>
</evidence>
<dbReference type="GO" id="GO:0006508">
    <property type="term" value="P:proteolysis"/>
    <property type="evidence" value="ECO:0007669"/>
    <property type="project" value="UniProtKB-KW"/>
</dbReference>
<feature type="domain" description="Ubiquitin-like protease family profile" evidence="5">
    <location>
        <begin position="63"/>
        <end position="110"/>
    </location>
</feature>
<evidence type="ECO:0000256" key="2">
    <source>
        <dbReference type="ARBA" id="ARBA00022670"/>
    </source>
</evidence>
<dbReference type="AlphaFoldDB" id="A0A6A2WQ59"/>
<evidence type="ECO:0000259" key="5">
    <source>
        <dbReference type="Pfam" id="PF02902"/>
    </source>
</evidence>
<keyword evidence="2" id="KW-0645">Protease</keyword>
<dbReference type="GO" id="GO:0008234">
    <property type="term" value="F:cysteine-type peptidase activity"/>
    <property type="evidence" value="ECO:0007669"/>
    <property type="project" value="UniProtKB-KW"/>
</dbReference>
<keyword evidence="7" id="KW-1185">Reference proteome</keyword>